<dbReference type="NCBIfam" id="NF006621">
    <property type="entry name" value="PRK09189.1"/>
    <property type="match status" value="1"/>
</dbReference>
<comment type="similarity">
    <text evidence="2 9">Belongs to the uroporphyrinogen-III synthase family.</text>
</comment>
<evidence type="ECO:0000259" key="10">
    <source>
        <dbReference type="Pfam" id="PF02602"/>
    </source>
</evidence>
<organism evidence="11 12">
    <name type="scientific">Aliirhizobium smilacinae</name>
    <dbReference type="NCBI Taxonomy" id="1395944"/>
    <lineage>
        <taxon>Bacteria</taxon>
        <taxon>Pseudomonadati</taxon>
        <taxon>Pseudomonadota</taxon>
        <taxon>Alphaproteobacteria</taxon>
        <taxon>Hyphomicrobiales</taxon>
        <taxon>Rhizobiaceae</taxon>
        <taxon>Aliirhizobium</taxon>
    </lineage>
</organism>
<dbReference type="GO" id="GO:0006780">
    <property type="term" value="P:uroporphyrinogen III biosynthetic process"/>
    <property type="evidence" value="ECO:0007669"/>
    <property type="project" value="UniProtKB-UniRule"/>
</dbReference>
<dbReference type="GO" id="GO:0006782">
    <property type="term" value="P:protoporphyrinogen IX biosynthetic process"/>
    <property type="evidence" value="ECO:0007669"/>
    <property type="project" value="UniProtKB-UniRule"/>
</dbReference>
<dbReference type="UniPathway" id="UPA00251">
    <property type="reaction ID" value="UER00320"/>
</dbReference>
<dbReference type="Gene3D" id="3.40.50.10090">
    <property type="match status" value="2"/>
</dbReference>
<comment type="function">
    <text evidence="6 9">Catalyzes cyclization of the linear tetrapyrrole, hydroxymethylbilane, to the macrocyclic uroporphyrinogen III.</text>
</comment>
<name>A0A5C4XBW1_9HYPH</name>
<dbReference type="InterPro" id="IPR036108">
    <property type="entry name" value="4pyrrol_syn_uPrphyn_synt_sf"/>
</dbReference>
<gene>
    <name evidence="11" type="ORF">FHP24_23810</name>
</gene>
<comment type="catalytic activity">
    <reaction evidence="8 9">
        <text>hydroxymethylbilane = uroporphyrinogen III + H2O</text>
        <dbReference type="Rhea" id="RHEA:18965"/>
        <dbReference type="ChEBI" id="CHEBI:15377"/>
        <dbReference type="ChEBI" id="CHEBI:57308"/>
        <dbReference type="ChEBI" id="CHEBI:57845"/>
        <dbReference type="EC" id="4.2.1.75"/>
    </reaction>
</comment>
<dbReference type="SUPFAM" id="SSF69618">
    <property type="entry name" value="HemD-like"/>
    <property type="match status" value="1"/>
</dbReference>
<dbReference type="EC" id="4.2.1.75" evidence="3 9"/>
<evidence type="ECO:0000256" key="1">
    <source>
        <dbReference type="ARBA" id="ARBA00004772"/>
    </source>
</evidence>
<dbReference type="InterPro" id="IPR003754">
    <property type="entry name" value="4pyrrol_synth_uPrphyn_synth"/>
</dbReference>
<sequence length="236" mass="25556">MRVVVTRPEISADKTAERLKVMGHEPMLLPLSKAIHKPQDAMDALASPHSALVMTSAEAVRTLAGIDPPLDADFGLPLFAVGEKTAAAARSVGFRNVHVGSGDGDSLADLIASRLEKPDLPLLYLAGKPRAGSLESRLEQNDMPVRVAEIYEMIAIDYSPDDIVERLGTPPAQAVLLYSRENAIRFFDLAARHPLHLSEIKFLCISQRTADAVPAAFRAHLRIAETPDEIALLALL</sequence>
<keyword evidence="4 9" id="KW-0456">Lyase</keyword>
<dbReference type="OrthoDB" id="7163809at2"/>
<comment type="pathway">
    <text evidence="1 9">Porphyrin-containing compound metabolism; protoporphyrin-IX biosynthesis; coproporphyrinogen-III from 5-aminolevulinate: step 3/4.</text>
</comment>
<comment type="caution">
    <text evidence="11">The sequence shown here is derived from an EMBL/GenBank/DDBJ whole genome shotgun (WGS) entry which is preliminary data.</text>
</comment>
<evidence type="ECO:0000256" key="6">
    <source>
        <dbReference type="ARBA" id="ARBA00037589"/>
    </source>
</evidence>
<dbReference type="PANTHER" id="PTHR38042">
    <property type="entry name" value="UROPORPHYRINOGEN-III SYNTHASE, CHLOROPLASTIC"/>
    <property type="match status" value="1"/>
</dbReference>
<evidence type="ECO:0000256" key="2">
    <source>
        <dbReference type="ARBA" id="ARBA00008133"/>
    </source>
</evidence>
<evidence type="ECO:0000256" key="9">
    <source>
        <dbReference type="RuleBase" id="RU366031"/>
    </source>
</evidence>
<evidence type="ECO:0000313" key="12">
    <source>
        <dbReference type="Proteomes" id="UP000311605"/>
    </source>
</evidence>
<keyword evidence="12" id="KW-1185">Reference proteome</keyword>
<proteinExistence type="inferred from homology"/>
<evidence type="ECO:0000313" key="11">
    <source>
        <dbReference type="EMBL" id="TNM60832.1"/>
    </source>
</evidence>
<evidence type="ECO:0000256" key="7">
    <source>
        <dbReference type="ARBA" id="ARBA00040167"/>
    </source>
</evidence>
<evidence type="ECO:0000256" key="4">
    <source>
        <dbReference type="ARBA" id="ARBA00023239"/>
    </source>
</evidence>
<accession>A0A5C4XBW1</accession>
<dbReference type="Proteomes" id="UP000311605">
    <property type="component" value="Unassembled WGS sequence"/>
</dbReference>
<evidence type="ECO:0000256" key="3">
    <source>
        <dbReference type="ARBA" id="ARBA00013109"/>
    </source>
</evidence>
<dbReference type="EMBL" id="VDMN01000007">
    <property type="protein sequence ID" value="TNM60832.1"/>
    <property type="molecule type" value="Genomic_DNA"/>
</dbReference>
<dbReference type="PANTHER" id="PTHR38042:SF1">
    <property type="entry name" value="UROPORPHYRINOGEN-III SYNTHASE, CHLOROPLASTIC"/>
    <property type="match status" value="1"/>
</dbReference>
<dbReference type="GO" id="GO:0004852">
    <property type="term" value="F:uroporphyrinogen-III synthase activity"/>
    <property type="evidence" value="ECO:0007669"/>
    <property type="project" value="UniProtKB-UniRule"/>
</dbReference>
<reference evidence="11 12" key="1">
    <citation type="submission" date="2019-06" db="EMBL/GenBank/DDBJ databases">
        <title>The draft genome of Rhizobium smilacinae PTYR-5.</title>
        <authorList>
            <person name="Liu L."/>
            <person name="Li L."/>
            <person name="Zhang X."/>
        </authorList>
    </citation>
    <scope>NUCLEOTIDE SEQUENCE [LARGE SCALE GENOMIC DNA]</scope>
    <source>
        <strain evidence="11 12">PTYR-5</strain>
    </source>
</reference>
<dbReference type="RefSeq" id="WP_139678743.1">
    <property type="nucleotide sequence ID" value="NZ_VDMN01000007.1"/>
</dbReference>
<protein>
    <recommendedName>
        <fullName evidence="7 9">Uroporphyrinogen-III synthase</fullName>
        <ecNumber evidence="3 9">4.2.1.75</ecNumber>
    </recommendedName>
</protein>
<dbReference type="AlphaFoldDB" id="A0A5C4XBW1"/>
<evidence type="ECO:0000256" key="8">
    <source>
        <dbReference type="ARBA" id="ARBA00048617"/>
    </source>
</evidence>
<dbReference type="Pfam" id="PF02602">
    <property type="entry name" value="HEM4"/>
    <property type="match status" value="1"/>
</dbReference>
<feature type="domain" description="Tetrapyrrole biosynthesis uroporphyrinogen III synthase" evidence="10">
    <location>
        <begin position="13"/>
        <end position="233"/>
    </location>
</feature>
<evidence type="ECO:0000256" key="5">
    <source>
        <dbReference type="ARBA" id="ARBA00023244"/>
    </source>
</evidence>
<keyword evidence="5 9" id="KW-0627">Porphyrin biosynthesis</keyword>
<dbReference type="InterPro" id="IPR039793">
    <property type="entry name" value="UROS/Hem4"/>
</dbReference>
<dbReference type="CDD" id="cd06578">
    <property type="entry name" value="HemD"/>
    <property type="match status" value="1"/>
</dbReference>